<dbReference type="Pfam" id="PF00722">
    <property type="entry name" value="Glyco_hydro_16"/>
    <property type="match status" value="1"/>
</dbReference>
<name>A0A371P2G1_9ACTN</name>
<dbReference type="InterPro" id="IPR013320">
    <property type="entry name" value="ConA-like_dom_sf"/>
</dbReference>
<comment type="similarity">
    <text evidence="1">Belongs to the glycosyl hydrolase 16 family.</text>
</comment>
<keyword evidence="3" id="KW-0378">Hydrolase</keyword>
<evidence type="ECO:0000313" key="4">
    <source>
        <dbReference type="Proteomes" id="UP000265581"/>
    </source>
</evidence>
<keyword evidence="4" id="KW-1185">Reference proteome</keyword>
<dbReference type="GO" id="GO:0005975">
    <property type="term" value="P:carbohydrate metabolic process"/>
    <property type="evidence" value="ECO:0007669"/>
    <property type="project" value="InterPro"/>
</dbReference>
<dbReference type="PROSITE" id="PS51762">
    <property type="entry name" value="GH16_2"/>
    <property type="match status" value="1"/>
</dbReference>
<dbReference type="AlphaFoldDB" id="A0A371P2G1"/>
<accession>A0A371P2G1</accession>
<dbReference type="PANTHER" id="PTHR10963:SF55">
    <property type="entry name" value="GLYCOSIDE HYDROLASE FAMILY 16 PROTEIN"/>
    <property type="match status" value="1"/>
</dbReference>
<evidence type="ECO:0000256" key="1">
    <source>
        <dbReference type="ARBA" id="ARBA00006865"/>
    </source>
</evidence>
<dbReference type="Gene3D" id="2.60.120.200">
    <property type="match status" value="1"/>
</dbReference>
<dbReference type="EMBL" id="QUBR01000002">
    <property type="protein sequence ID" value="REK70143.1"/>
    <property type="molecule type" value="Genomic_DNA"/>
</dbReference>
<reference evidence="3 4" key="1">
    <citation type="submission" date="2018-08" db="EMBL/GenBank/DDBJ databases">
        <title>Aeromicrobium sp. M2KJ-4, whole genome shotgun sequence.</title>
        <authorList>
            <person name="Tuo L."/>
        </authorList>
    </citation>
    <scope>NUCLEOTIDE SEQUENCE [LARGE SCALE GENOMIC DNA]</scope>
    <source>
        <strain evidence="3 4">M2KJ-4</strain>
    </source>
</reference>
<proteinExistence type="inferred from homology"/>
<evidence type="ECO:0000313" key="3">
    <source>
        <dbReference type="EMBL" id="REK70143.1"/>
    </source>
</evidence>
<dbReference type="InterPro" id="IPR050546">
    <property type="entry name" value="Glycosyl_Hydrlase_16"/>
</dbReference>
<dbReference type="SUPFAM" id="SSF49899">
    <property type="entry name" value="Concanavalin A-like lectins/glucanases"/>
    <property type="match status" value="1"/>
</dbReference>
<dbReference type="InterPro" id="IPR000757">
    <property type="entry name" value="Beta-glucanase-like"/>
</dbReference>
<dbReference type="PANTHER" id="PTHR10963">
    <property type="entry name" value="GLYCOSYL HYDROLASE-RELATED"/>
    <property type="match status" value="1"/>
</dbReference>
<organism evidence="3 4">
    <name type="scientific">Aeromicrobium endophyticum</name>
    <dbReference type="NCBI Taxonomy" id="2292704"/>
    <lineage>
        <taxon>Bacteria</taxon>
        <taxon>Bacillati</taxon>
        <taxon>Actinomycetota</taxon>
        <taxon>Actinomycetes</taxon>
        <taxon>Propionibacteriales</taxon>
        <taxon>Nocardioidaceae</taxon>
        <taxon>Aeromicrobium</taxon>
    </lineage>
</organism>
<dbReference type="Proteomes" id="UP000265581">
    <property type="component" value="Unassembled WGS sequence"/>
</dbReference>
<gene>
    <name evidence="3" type="ORF">DX116_13320</name>
</gene>
<dbReference type="CDD" id="cd08023">
    <property type="entry name" value="GH16_laminarinase_like"/>
    <property type="match status" value="1"/>
</dbReference>
<protein>
    <submittedName>
        <fullName evidence="3">Glycoside hydrolase family 16 protein</fullName>
    </submittedName>
</protein>
<evidence type="ECO:0000259" key="2">
    <source>
        <dbReference type="PROSITE" id="PS51762"/>
    </source>
</evidence>
<feature type="domain" description="GH16" evidence="2">
    <location>
        <begin position="118"/>
        <end position="414"/>
    </location>
</feature>
<dbReference type="GO" id="GO:0004553">
    <property type="term" value="F:hydrolase activity, hydrolyzing O-glycosyl compounds"/>
    <property type="evidence" value="ECO:0007669"/>
    <property type="project" value="InterPro"/>
</dbReference>
<comment type="caution">
    <text evidence="3">The sequence shown here is derived from an EMBL/GenBank/DDBJ whole genome shotgun (WGS) entry which is preliminary data.</text>
</comment>
<sequence length="416" mass="46564">MGAIVVATTAAALIAPAEAGTRSTRSELSATVEQAGTLVTASARLRSSHPGRRMTLRIVERNHGRVVATRTKTVKASSRSWRRLRVSLRTQHAGSRVQLTARATRVSARRLVRLPPAAPAPPAPPPVTDPITTPVTSVACEAIDYTDPAQGVETFADEFDGSTLAATRWRVRDNTFLNHDKAWITKDAVSVHDGHLAITGRRLPQDQWRNNPNALYGTENMVRDYSTGYIDTIGRFSQRYGNFEVRAWVPSADTMSRGIWPAFWLRADHQPGEIDPMESYGAPTIRSFDPSSSYEWNSWADTAQGSTNEPVKLKTQGRANVGSDKIWQGWHTYGVNWSPTCLRYTYDGRTVATVLFDDPKTLPYFRGPTFADTFHLRLNMQVGSKYWGWADPAHTRPEFDFKIDWVRVHQGRDLLR</sequence>